<evidence type="ECO:0000259" key="1">
    <source>
        <dbReference type="SMART" id="SM00507"/>
    </source>
</evidence>
<keyword evidence="3" id="KW-1185">Reference proteome</keyword>
<dbReference type="Proteomes" id="UP000275069">
    <property type="component" value="Chromosome"/>
</dbReference>
<dbReference type="CDD" id="cd00085">
    <property type="entry name" value="HNHc"/>
    <property type="match status" value="1"/>
</dbReference>
<dbReference type="AlphaFoldDB" id="A0A387BLZ9"/>
<gene>
    <name evidence="2" type="ORF">D7I44_05610</name>
</gene>
<reference evidence="2 3" key="1">
    <citation type="submission" date="2018-09" db="EMBL/GenBank/DDBJ databases">
        <title>Genome sequencing of strain 2DFW10M-5.</title>
        <authorList>
            <person name="Heo J."/>
            <person name="Kim S.-J."/>
            <person name="Kwon S.-W."/>
        </authorList>
    </citation>
    <scope>NUCLEOTIDE SEQUENCE [LARGE SCALE GENOMIC DNA]</scope>
    <source>
        <strain evidence="2 3">2DFW10M-5</strain>
    </source>
</reference>
<dbReference type="InterPro" id="IPR003870">
    <property type="entry name" value="DUF222"/>
</dbReference>
<dbReference type="OrthoDB" id="3261064at2"/>
<feature type="domain" description="HNH nuclease" evidence="1">
    <location>
        <begin position="350"/>
        <end position="400"/>
    </location>
</feature>
<evidence type="ECO:0000313" key="2">
    <source>
        <dbReference type="EMBL" id="AYG03054.1"/>
    </source>
</evidence>
<dbReference type="SMART" id="SM00507">
    <property type="entry name" value="HNHc"/>
    <property type="match status" value="1"/>
</dbReference>
<sequence>MSVAVCTVISVKFGDVFDAGPGSGPVLELSTDELAGVSRGHVLDRVRRIDAEVAGLQAERVQLLGRLGDEAMLQAELDVAVDSSRSLDVRRNIQWRSAALELAAAAKVSPDSAGRQLSEAWTLTQSCQPTLAALSQGEIALGHARVIAREVAGLDGLAAGAAQDALLPYARRLSVGLFERKAREVVDVSDPVRVHDRHARAWASRHVSVDGARDGMATLTAYVDAGDAALIVTGLSNAAREARQAGDSRTRRQVEADFLVELALEGEVVIRGEAERLVDKAPVVVELMVPAATAAGDDEAPGKIPGIGMIDPVKARELIARAPSLKRILTDPITSAIIDFDRSTYRVPAELKRIIRLRDEHCRAPNCPRPQVDVDHTIDYAKGGKTARGNLAGLCENHHYVKHEAGWALAQYVEGILDWVSPSGRHYTTVPDVIMPCPPPTPWWDDDGDYADTTPFDKARPE</sequence>
<keyword evidence="2" id="KW-0540">Nuclease</keyword>
<name>A0A387BLZ9_9MICO</name>
<dbReference type="EMBL" id="CP032624">
    <property type="protein sequence ID" value="AYG03054.1"/>
    <property type="molecule type" value="Genomic_DNA"/>
</dbReference>
<dbReference type="KEGG" id="gry:D7I44_05610"/>
<dbReference type="Pfam" id="PF02720">
    <property type="entry name" value="DUF222"/>
    <property type="match status" value="1"/>
</dbReference>
<dbReference type="InterPro" id="IPR003615">
    <property type="entry name" value="HNH_nuc"/>
</dbReference>
<accession>A0A387BLZ9</accession>
<keyword evidence="2" id="KW-0378">Hydrolase</keyword>
<protein>
    <submittedName>
        <fullName evidence="2">HNH endonuclease</fullName>
    </submittedName>
</protein>
<dbReference type="GO" id="GO:0004519">
    <property type="term" value="F:endonuclease activity"/>
    <property type="evidence" value="ECO:0007669"/>
    <property type="project" value="UniProtKB-KW"/>
</dbReference>
<organism evidence="2 3">
    <name type="scientific">Gryllotalpicola protaetiae</name>
    <dbReference type="NCBI Taxonomy" id="2419771"/>
    <lineage>
        <taxon>Bacteria</taxon>
        <taxon>Bacillati</taxon>
        <taxon>Actinomycetota</taxon>
        <taxon>Actinomycetes</taxon>
        <taxon>Micrococcales</taxon>
        <taxon>Microbacteriaceae</taxon>
        <taxon>Gryllotalpicola</taxon>
    </lineage>
</organism>
<proteinExistence type="predicted"/>
<evidence type="ECO:0000313" key="3">
    <source>
        <dbReference type="Proteomes" id="UP000275069"/>
    </source>
</evidence>
<keyword evidence="2" id="KW-0255">Endonuclease</keyword>